<dbReference type="GO" id="GO:0005886">
    <property type="term" value="C:plasma membrane"/>
    <property type="evidence" value="ECO:0007669"/>
    <property type="project" value="UniProtKB-SubCell"/>
</dbReference>
<dbReference type="Pfam" id="PF02743">
    <property type="entry name" value="dCache_1"/>
    <property type="match status" value="1"/>
</dbReference>
<evidence type="ECO:0000313" key="15">
    <source>
        <dbReference type="Proteomes" id="UP000000719"/>
    </source>
</evidence>
<dbReference type="InterPro" id="IPR029151">
    <property type="entry name" value="Sensor-like_sf"/>
</dbReference>
<dbReference type="eggNOG" id="COG0840">
    <property type="taxonomic scope" value="Bacteria"/>
</dbReference>
<keyword evidence="6 11" id="KW-0472">Membrane</keyword>
<keyword evidence="3" id="KW-0145">Chemotaxis</keyword>
<dbReference type="Pfam" id="PF00672">
    <property type="entry name" value="HAMP"/>
    <property type="match status" value="1"/>
</dbReference>
<proteinExistence type="inferred from homology"/>
<dbReference type="HOGENOM" id="CLU_000445_107_19_9"/>
<evidence type="ECO:0000259" key="12">
    <source>
        <dbReference type="PROSITE" id="PS50111"/>
    </source>
</evidence>
<feature type="transmembrane region" description="Helical" evidence="11">
    <location>
        <begin position="297"/>
        <end position="321"/>
    </location>
</feature>
<dbReference type="CDD" id="cd12912">
    <property type="entry name" value="PDC2_MCP_like"/>
    <property type="match status" value="1"/>
</dbReference>
<sequence length="675" mass="74235">MDQSGNRRNVVKNFLSQVKFRESIGIRVMVFICIIILMAGLLMYYRINTTVKQEITGLVRDRNLGIAMALEGRLRGQFDEVEDIITLTSHQEAVKNRDIERIKVFLKEVTEDSPLISRVYFAGQNGEFITYPDSKLSNFDPVETGWYNKALDKKGVTWLGARESKISGNRVITVVTPVYHPEQGLIGVIGGDVSLEVLNQLVKATPVGENGYTFIIDDQGRIIAHPEENMVEESYDFGQEVNLERVLSGESDSTEYTYNGVTKLASYTPTPKIKGAIVAQIPVKEAYQAQSRVNRQLFIISGIVLLVLVVGVYLIINLLLLKPVIRISQAMQEVASGNLKVSVPAKRRHEIGVMGQIFNRMVSELKTLITSIDSDSGQVKELSRELEEASDQVGEVSEQVSASIQEVATGADDQAHNIEKIDERIQNLAGVLDELENTNGMVENMAGEMNQASENGQEEIEEVREQMNSIKSAIKEVARDINNLKTISEEIDSILEIINNIANQTNLLALNAAIEAARAGEAGQGFSVVADEIRQLAEESAASADKIRKLIEEIKNETARAGERMARGTEEVENGQEVVLSAARAFKNIDQAVQRVTEGISKASEAVKNASDSSQDIVERIQNIASISEETSASAEEVAAASEEQSASVEEIAAMADRLAEMSARLDKLVENFEV</sequence>
<feature type="domain" description="HAMP" evidence="13">
    <location>
        <begin position="318"/>
        <end position="370"/>
    </location>
</feature>
<dbReference type="PROSITE" id="PS50885">
    <property type="entry name" value="HAMP"/>
    <property type="match status" value="1"/>
</dbReference>
<feature type="coiled-coil region" evidence="10">
    <location>
        <begin position="372"/>
        <end position="480"/>
    </location>
</feature>
<evidence type="ECO:0000256" key="2">
    <source>
        <dbReference type="ARBA" id="ARBA00022475"/>
    </source>
</evidence>
<gene>
    <name evidence="14" type="ordered locus">Hore_22390</name>
</gene>
<dbReference type="SUPFAM" id="SSF58104">
    <property type="entry name" value="Methyl-accepting chemotaxis protein (MCP) signaling domain"/>
    <property type="match status" value="1"/>
</dbReference>
<evidence type="ECO:0000256" key="7">
    <source>
        <dbReference type="ARBA" id="ARBA00023224"/>
    </source>
</evidence>
<dbReference type="KEGG" id="hor:Hore_22390"/>
<dbReference type="STRING" id="373903.Hore_22390"/>
<dbReference type="Proteomes" id="UP000000719">
    <property type="component" value="Chromosome"/>
</dbReference>
<dbReference type="PANTHER" id="PTHR32089">
    <property type="entry name" value="METHYL-ACCEPTING CHEMOTAXIS PROTEIN MCPB"/>
    <property type="match status" value="1"/>
</dbReference>
<accession>B8D0P8</accession>
<dbReference type="CDD" id="cd18773">
    <property type="entry name" value="PDC1_HK_sensor"/>
    <property type="match status" value="1"/>
</dbReference>
<keyword evidence="2" id="KW-1003">Cell membrane</keyword>
<dbReference type="Gene3D" id="3.30.450.20">
    <property type="entry name" value="PAS domain"/>
    <property type="match status" value="2"/>
</dbReference>
<dbReference type="AlphaFoldDB" id="B8D0P8"/>
<name>B8D0P8_HALOH</name>
<dbReference type="PROSITE" id="PS50111">
    <property type="entry name" value="CHEMOTAXIS_TRANSDUC_2"/>
    <property type="match status" value="1"/>
</dbReference>
<keyword evidence="15" id="KW-1185">Reference proteome</keyword>
<dbReference type="CDD" id="cd06225">
    <property type="entry name" value="HAMP"/>
    <property type="match status" value="1"/>
</dbReference>
<dbReference type="SUPFAM" id="SSF103190">
    <property type="entry name" value="Sensory domain-like"/>
    <property type="match status" value="1"/>
</dbReference>
<evidence type="ECO:0000256" key="8">
    <source>
        <dbReference type="ARBA" id="ARBA00029447"/>
    </source>
</evidence>
<reference evidence="14 15" key="1">
    <citation type="journal article" date="2009" name="PLoS ONE">
        <title>Genome analysis of the anaerobic thermohalophilic bacterium Halothermothrix orenii.</title>
        <authorList>
            <person name="Mavromatis K."/>
            <person name="Ivanova N."/>
            <person name="Anderson I."/>
            <person name="Lykidis A."/>
            <person name="Hooper S.D."/>
            <person name="Sun H."/>
            <person name="Kunin V."/>
            <person name="Lapidus A."/>
            <person name="Hugenholtz P."/>
            <person name="Patel B."/>
            <person name="Kyrpides N.C."/>
        </authorList>
    </citation>
    <scope>NUCLEOTIDE SEQUENCE [LARGE SCALE GENOMIC DNA]</scope>
    <source>
        <strain evidence="15">H 168 / OCM 544 / DSM 9562</strain>
    </source>
</reference>
<dbReference type="GO" id="GO:0006935">
    <property type="term" value="P:chemotaxis"/>
    <property type="evidence" value="ECO:0007669"/>
    <property type="project" value="UniProtKB-KW"/>
</dbReference>
<keyword evidence="7 9" id="KW-0807">Transducer</keyword>
<dbReference type="EMBL" id="CP001098">
    <property type="protein sequence ID" value="ACL70984.1"/>
    <property type="molecule type" value="Genomic_DNA"/>
</dbReference>
<keyword evidence="5 11" id="KW-1133">Transmembrane helix</keyword>
<evidence type="ECO:0000313" key="14">
    <source>
        <dbReference type="EMBL" id="ACL70984.1"/>
    </source>
</evidence>
<dbReference type="RefSeq" id="WP_015923953.1">
    <property type="nucleotide sequence ID" value="NC_011899.1"/>
</dbReference>
<evidence type="ECO:0000256" key="11">
    <source>
        <dbReference type="SAM" id="Phobius"/>
    </source>
</evidence>
<dbReference type="InterPro" id="IPR033479">
    <property type="entry name" value="dCache_1"/>
</dbReference>
<evidence type="ECO:0000256" key="6">
    <source>
        <dbReference type="ARBA" id="ARBA00023136"/>
    </source>
</evidence>
<dbReference type="Pfam" id="PF00015">
    <property type="entry name" value="MCPsignal"/>
    <property type="match status" value="1"/>
</dbReference>
<feature type="domain" description="Methyl-accepting transducer" evidence="12">
    <location>
        <begin position="389"/>
        <end position="646"/>
    </location>
</feature>
<dbReference type="SMART" id="SM00304">
    <property type="entry name" value="HAMP"/>
    <property type="match status" value="2"/>
</dbReference>
<dbReference type="PANTHER" id="PTHR32089:SF112">
    <property type="entry name" value="LYSOZYME-LIKE PROTEIN-RELATED"/>
    <property type="match status" value="1"/>
</dbReference>
<protein>
    <submittedName>
        <fullName evidence="14">Methyl-accepting chemotaxis sensory transducer</fullName>
    </submittedName>
</protein>
<comment type="subcellular location">
    <subcellularLocation>
        <location evidence="1">Cell membrane</location>
        <topology evidence="1">Multi-pass membrane protein</topology>
    </subcellularLocation>
</comment>
<evidence type="ECO:0000256" key="3">
    <source>
        <dbReference type="ARBA" id="ARBA00022500"/>
    </source>
</evidence>
<evidence type="ECO:0000256" key="5">
    <source>
        <dbReference type="ARBA" id="ARBA00022989"/>
    </source>
</evidence>
<organism evidence="14 15">
    <name type="scientific">Halothermothrix orenii (strain H 168 / OCM 544 / DSM 9562)</name>
    <dbReference type="NCBI Taxonomy" id="373903"/>
    <lineage>
        <taxon>Bacteria</taxon>
        <taxon>Bacillati</taxon>
        <taxon>Bacillota</taxon>
        <taxon>Clostridia</taxon>
        <taxon>Halanaerobiales</taxon>
        <taxon>Halothermotrichaceae</taxon>
        <taxon>Halothermothrix</taxon>
    </lineage>
</organism>
<dbReference type="InterPro" id="IPR004089">
    <property type="entry name" value="MCPsignal_dom"/>
</dbReference>
<evidence type="ECO:0000256" key="4">
    <source>
        <dbReference type="ARBA" id="ARBA00022692"/>
    </source>
</evidence>
<evidence type="ECO:0000256" key="9">
    <source>
        <dbReference type="PROSITE-ProRule" id="PRU00284"/>
    </source>
</evidence>
<dbReference type="InterPro" id="IPR003660">
    <property type="entry name" value="HAMP_dom"/>
</dbReference>
<dbReference type="Gene3D" id="1.10.287.950">
    <property type="entry name" value="Methyl-accepting chemotaxis protein"/>
    <property type="match status" value="1"/>
</dbReference>
<dbReference type="CDD" id="cd11386">
    <property type="entry name" value="MCP_signal"/>
    <property type="match status" value="1"/>
</dbReference>
<evidence type="ECO:0000256" key="1">
    <source>
        <dbReference type="ARBA" id="ARBA00004651"/>
    </source>
</evidence>
<dbReference type="GO" id="GO:0007165">
    <property type="term" value="P:signal transduction"/>
    <property type="evidence" value="ECO:0007669"/>
    <property type="project" value="UniProtKB-KW"/>
</dbReference>
<dbReference type="OrthoDB" id="13222at2"/>
<feature type="transmembrane region" description="Helical" evidence="11">
    <location>
        <begin position="24"/>
        <end position="45"/>
    </location>
</feature>
<evidence type="ECO:0000259" key="13">
    <source>
        <dbReference type="PROSITE" id="PS50885"/>
    </source>
</evidence>
<comment type="similarity">
    <text evidence="8">Belongs to the methyl-accepting chemotaxis (MCP) protein family.</text>
</comment>
<keyword evidence="4 11" id="KW-0812">Transmembrane</keyword>
<keyword evidence="10" id="KW-0175">Coiled coil</keyword>
<evidence type="ECO:0000256" key="10">
    <source>
        <dbReference type="SAM" id="Coils"/>
    </source>
</evidence>
<dbReference type="SMART" id="SM00283">
    <property type="entry name" value="MA"/>
    <property type="match status" value="1"/>
</dbReference>